<evidence type="ECO:0000313" key="5">
    <source>
        <dbReference type="Proteomes" id="UP001585053"/>
    </source>
</evidence>
<dbReference type="AlphaFoldDB" id="A0A7K2ITB3"/>
<proteinExistence type="predicted"/>
<dbReference type="Proteomes" id="UP001585053">
    <property type="component" value="Unassembled WGS sequence"/>
</dbReference>
<evidence type="ECO:0000313" key="2">
    <source>
        <dbReference type="EMBL" id="MFB8768656.1"/>
    </source>
</evidence>
<organism evidence="3 4">
    <name type="scientific">Nocardiopsis alba</name>
    <dbReference type="NCBI Taxonomy" id="53437"/>
    <lineage>
        <taxon>Bacteria</taxon>
        <taxon>Bacillati</taxon>
        <taxon>Actinomycetota</taxon>
        <taxon>Actinomycetes</taxon>
        <taxon>Streptosporangiales</taxon>
        <taxon>Nocardiopsidaceae</taxon>
        <taxon>Nocardiopsis</taxon>
    </lineage>
</organism>
<feature type="compositionally biased region" description="Basic and acidic residues" evidence="1">
    <location>
        <begin position="68"/>
        <end position="84"/>
    </location>
</feature>
<evidence type="ECO:0000313" key="3">
    <source>
        <dbReference type="EMBL" id="MYR33209.1"/>
    </source>
</evidence>
<gene>
    <name evidence="3" type="ORF">GTW20_13275</name>
    <name evidence="2" type="ORF">VSQ78_13175</name>
</gene>
<evidence type="ECO:0000256" key="1">
    <source>
        <dbReference type="SAM" id="MobiDB-lite"/>
    </source>
</evidence>
<keyword evidence="5" id="KW-1185">Reference proteome</keyword>
<comment type="caution">
    <text evidence="3">The sequence shown here is derived from an EMBL/GenBank/DDBJ whole genome shotgun (WGS) entry which is preliminary data.</text>
</comment>
<dbReference type="RefSeq" id="WP_014910634.1">
    <property type="nucleotide sequence ID" value="NZ_BAZE01000003.1"/>
</dbReference>
<reference evidence="2 5" key="2">
    <citation type="submission" date="2024-01" db="EMBL/GenBank/DDBJ databases">
        <title>Genome mining of biosynthetic gene clusters to explore secondary metabolites of Streptomyces sp.</title>
        <authorList>
            <person name="Baig A."/>
            <person name="Ajitkumar Shintre N."/>
            <person name="Kumar H."/>
            <person name="Anbarasu A."/>
            <person name="Ramaiah S."/>
        </authorList>
    </citation>
    <scope>NUCLEOTIDE SEQUENCE [LARGE SCALE GENOMIC DNA]</scope>
    <source>
        <strain evidence="2 5">A01</strain>
    </source>
</reference>
<name>A0A7K2ITB3_9ACTN</name>
<dbReference type="EMBL" id="WWHY01000001">
    <property type="protein sequence ID" value="MYR33209.1"/>
    <property type="molecule type" value="Genomic_DNA"/>
</dbReference>
<dbReference type="EMBL" id="JAYMRS010000004">
    <property type="protein sequence ID" value="MFB8768656.1"/>
    <property type="molecule type" value="Genomic_DNA"/>
</dbReference>
<dbReference type="OMA" id="VACAERN"/>
<dbReference type="InterPro" id="IPR021527">
    <property type="entry name" value="DUF2795"/>
</dbReference>
<dbReference type="Proteomes" id="UP000467124">
    <property type="component" value="Unassembled WGS sequence"/>
</dbReference>
<evidence type="ECO:0000313" key="4">
    <source>
        <dbReference type="Proteomes" id="UP000467124"/>
    </source>
</evidence>
<protein>
    <submittedName>
        <fullName evidence="3">DUF2795 domain-containing protein</fullName>
    </submittedName>
</protein>
<sequence>MGVERGIEGLRRILEGVRFPVTRDTLIDTALEAGADEEIVSALRAAPAAEYNEPNEVLRAVPLPDTEPGAHTESARARERDRRT</sequence>
<feature type="region of interest" description="Disordered" evidence="1">
    <location>
        <begin position="55"/>
        <end position="84"/>
    </location>
</feature>
<accession>A0A7K2ITB3</accession>
<reference evidence="3 4" key="1">
    <citation type="journal article" date="2019" name="Nat. Commun.">
        <title>The antimicrobial potential of Streptomyces from insect microbiomes.</title>
        <authorList>
            <person name="Chevrette M.G."/>
            <person name="Carlson C.M."/>
            <person name="Ortega H.E."/>
            <person name="Thomas C."/>
            <person name="Ananiev G.E."/>
            <person name="Barns K.J."/>
            <person name="Book A.J."/>
            <person name="Cagnazzo J."/>
            <person name="Carlos C."/>
            <person name="Flanigan W."/>
            <person name="Grubbs K.J."/>
            <person name="Horn H.A."/>
            <person name="Hoffmann F.M."/>
            <person name="Klassen J.L."/>
            <person name="Knack J.J."/>
            <person name="Lewin G.R."/>
            <person name="McDonald B.R."/>
            <person name="Muller L."/>
            <person name="Melo W.G.P."/>
            <person name="Pinto-Tomas A.A."/>
            <person name="Schmitz A."/>
            <person name="Wendt-Pienkowski E."/>
            <person name="Wildman S."/>
            <person name="Zhao M."/>
            <person name="Zhang F."/>
            <person name="Bugni T.S."/>
            <person name="Andes D.R."/>
            <person name="Pupo M.T."/>
            <person name="Currie C.R."/>
        </authorList>
    </citation>
    <scope>NUCLEOTIDE SEQUENCE [LARGE SCALE GENOMIC DNA]</scope>
    <source>
        <strain evidence="3 4">SID5840</strain>
    </source>
</reference>
<dbReference type="GeneID" id="91390977"/>
<dbReference type="Pfam" id="PF11387">
    <property type="entry name" value="DUF2795"/>
    <property type="match status" value="1"/>
</dbReference>